<feature type="region of interest" description="Disordered" evidence="2">
    <location>
        <begin position="113"/>
        <end position="195"/>
    </location>
</feature>
<protein>
    <submittedName>
        <fullName evidence="3">Uncharacterized protein</fullName>
    </submittedName>
</protein>
<dbReference type="OrthoDB" id="2555519at2759"/>
<comment type="caution">
    <text evidence="3">The sequence shown here is derived from an EMBL/GenBank/DDBJ whole genome shotgun (WGS) entry which is preliminary data.</text>
</comment>
<dbReference type="STRING" id="13706.A0A1X2HQA6"/>
<evidence type="ECO:0000313" key="3">
    <source>
        <dbReference type="EMBL" id="ORZ01537.1"/>
    </source>
</evidence>
<feature type="coiled-coil region" evidence="1">
    <location>
        <begin position="226"/>
        <end position="269"/>
    </location>
</feature>
<dbReference type="EMBL" id="MCGN01000002">
    <property type="protein sequence ID" value="ORZ01537.1"/>
    <property type="molecule type" value="Genomic_DNA"/>
</dbReference>
<dbReference type="OMA" id="IMNGRGE"/>
<feature type="compositionally biased region" description="Low complexity" evidence="2">
    <location>
        <begin position="47"/>
        <end position="68"/>
    </location>
</feature>
<keyword evidence="1" id="KW-0175">Coiled coil</keyword>
<evidence type="ECO:0000256" key="2">
    <source>
        <dbReference type="SAM" id="MobiDB-lite"/>
    </source>
</evidence>
<evidence type="ECO:0000256" key="1">
    <source>
        <dbReference type="SAM" id="Coils"/>
    </source>
</evidence>
<name>A0A1X2HQA6_SYNRA</name>
<feature type="compositionally biased region" description="Basic residues" evidence="2">
    <location>
        <begin position="26"/>
        <end position="40"/>
    </location>
</feature>
<organism evidence="3 4">
    <name type="scientific">Syncephalastrum racemosum</name>
    <name type="common">Filamentous fungus</name>
    <dbReference type="NCBI Taxonomy" id="13706"/>
    <lineage>
        <taxon>Eukaryota</taxon>
        <taxon>Fungi</taxon>
        <taxon>Fungi incertae sedis</taxon>
        <taxon>Mucoromycota</taxon>
        <taxon>Mucoromycotina</taxon>
        <taxon>Mucoromycetes</taxon>
        <taxon>Mucorales</taxon>
        <taxon>Syncephalastraceae</taxon>
        <taxon>Syncephalastrum</taxon>
    </lineage>
</organism>
<dbReference type="Proteomes" id="UP000242180">
    <property type="component" value="Unassembled WGS sequence"/>
</dbReference>
<proteinExistence type="predicted"/>
<feature type="compositionally biased region" description="Basic and acidic residues" evidence="2">
    <location>
        <begin position="158"/>
        <end position="176"/>
    </location>
</feature>
<feature type="region of interest" description="Disordered" evidence="2">
    <location>
        <begin position="370"/>
        <end position="475"/>
    </location>
</feature>
<feature type="compositionally biased region" description="Acidic residues" evidence="2">
    <location>
        <begin position="177"/>
        <end position="192"/>
    </location>
</feature>
<dbReference type="InParanoid" id="A0A1X2HQA6"/>
<feature type="compositionally biased region" description="Pro residues" evidence="2">
    <location>
        <begin position="441"/>
        <end position="457"/>
    </location>
</feature>
<feature type="compositionally biased region" description="Acidic residues" evidence="2">
    <location>
        <begin position="122"/>
        <end position="157"/>
    </location>
</feature>
<keyword evidence="4" id="KW-1185">Reference proteome</keyword>
<evidence type="ECO:0000313" key="4">
    <source>
        <dbReference type="Proteomes" id="UP000242180"/>
    </source>
</evidence>
<feature type="compositionally biased region" description="Low complexity" evidence="2">
    <location>
        <begin position="428"/>
        <end position="440"/>
    </location>
</feature>
<gene>
    <name evidence="3" type="ORF">BCR43DRAFT_181948</name>
</gene>
<accession>A0A1X2HQA6</accession>
<dbReference type="AlphaFoldDB" id="A0A1X2HQA6"/>
<sequence length="475" mass="52504">MIANEQSSPPPKAVNIIRPSSPLLHSFKRPSSPHHQRHTHLGFQDPSQSSSTASSSSPSTLSTLSSFSNNPRATVLGPANFLSLYAHQHKPNFALSFPQRLLQRARSNSNLSKLTVLSSSSDSEEDEDNDDDDDDDEDLDEDETDDEIDGVDDDDNQDSPHKTQGKEDIAINHDKDDENNEADDNSSDDDEVSPSKIVARIKNGTIMNGRGEFVSKGSNDDHAGWLDEARANRKIADLEIEKASLLVVNTTLEATLRRQSERISELEKRLESSDGPLTPLSDKHEALLEAGNSDALSDEEVENDQTFQRLRAMLQALIEQAEVAVVQKTKVSGRVLTDYQPSATTTTCIEDSDELLKDDSDEVTIRKLAIRRSMSPTPTHGNNIAIMNRQHQRPPRRGSDSRPRIHPPPPPPTNHIGHTKTSMARTLSRQSSPAVMVSSSPPMPRPSSPRPPTSPRRPPSRASSLRRGQEPPRWR</sequence>
<feature type="region of interest" description="Disordered" evidence="2">
    <location>
        <begin position="1"/>
        <end position="75"/>
    </location>
</feature>
<reference evidence="3 4" key="1">
    <citation type="submission" date="2016-07" db="EMBL/GenBank/DDBJ databases">
        <title>Pervasive Adenine N6-methylation of Active Genes in Fungi.</title>
        <authorList>
            <consortium name="DOE Joint Genome Institute"/>
            <person name="Mondo S.J."/>
            <person name="Dannebaum R.O."/>
            <person name="Kuo R.C."/>
            <person name="Labutti K."/>
            <person name="Haridas S."/>
            <person name="Kuo A."/>
            <person name="Salamov A."/>
            <person name="Ahrendt S.R."/>
            <person name="Lipzen A."/>
            <person name="Sullivan W."/>
            <person name="Andreopoulos W.B."/>
            <person name="Clum A."/>
            <person name="Lindquist E."/>
            <person name="Daum C."/>
            <person name="Ramamoorthy G.K."/>
            <person name="Gryganskyi A."/>
            <person name="Culley D."/>
            <person name="Magnuson J.K."/>
            <person name="James T.Y."/>
            <person name="O'Malley M.A."/>
            <person name="Stajich J.E."/>
            <person name="Spatafora J.W."/>
            <person name="Visel A."/>
            <person name="Grigoriev I.V."/>
        </authorList>
    </citation>
    <scope>NUCLEOTIDE SEQUENCE [LARGE SCALE GENOMIC DNA]</scope>
    <source>
        <strain evidence="3 4">NRRL 2496</strain>
    </source>
</reference>